<dbReference type="Proteomes" id="UP000235584">
    <property type="component" value="Chromosome"/>
</dbReference>
<evidence type="ECO:0000313" key="2">
    <source>
        <dbReference type="Proteomes" id="UP000235584"/>
    </source>
</evidence>
<dbReference type="EMBL" id="CP025704">
    <property type="protein sequence ID" value="AUN97153.1"/>
    <property type="molecule type" value="Genomic_DNA"/>
</dbReference>
<organism evidence="1 2">
    <name type="scientific">Bacteriovorax stolpii</name>
    <name type="common">Bdellovibrio stolpii</name>
    <dbReference type="NCBI Taxonomy" id="960"/>
    <lineage>
        <taxon>Bacteria</taxon>
        <taxon>Pseudomonadati</taxon>
        <taxon>Bdellovibrionota</taxon>
        <taxon>Bacteriovoracia</taxon>
        <taxon>Bacteriovoracales</taxon>
        <taxon>Bacteriovoracaceae</taxon>
        <taxon>Bacteriovorax</taxon>
    </lineage>
</organism>
<dbReference type="KEGG" id="bsto:C0V70_03320"/>
<protein>
    <submittedName>
        <fullName evidence="1">Uncharacterized protein</fullName>
    </submittedName>
</protein>
<dbReference type="PROSITE" id="PS51257">
    <property type="entry name" value="PROKAR_LIPOPROTEIN"/>
    <property type="match status" value="1"/>
</dbReference>
<gene>
    <name evidence="1" type="ORF">C0V70_03320</name>
</gene>
<sequence>MKKAMLLLGVLLLSVSCVELNGSLQVREAMSVKKKSGFLNLKTKTIKIEPGSYSAELKVKSQKNINLELKGGSLGEVDIPIKSEDSLNLPLNGQFYIEGRKIEQPFNVSGTMTTNVDHWGYTDTVEKCERQITERRCEKVCVKETGKCDVVCKDVVITLYGLKDISYHYKRTDREVRLEFMPENSTAVIASLPARGIESEKIIDRETICR</sequence>
<dbReference type="AlphaFoldDB" id="A0A2K9NNS6"/>
<evidence type="ECO:0000313" key="1">
    <source>
        <dbReference type="EMBL" id="AUN97153.1"/>
    </source>
</evidence>
<keyword evidence="2" id="KW-1185">Reference proteome</keyword>
<accession>A0A2K9NNS6</accession>
<proteinExistence type="predicted"/>
<name>A0A2K9NNS6_BACTC</name>
<dbReference type="RefSeq" id="WP_102242448.1">
    <property type="nucleotide sequence ID" value="NZ_CP025704.1"/>
</dbReference>
<reference evidence="1 2" key="1">
    <citation type="submission" date="2018-01" db="EMBL/GenBank/DDBJ databases">
        <title>Complete genome sequence of Bacteriovorax stolpii DSM12778.</title>
        <authorList>
            <person name="Tang B."/>
            <person name="Chang J."/>
        </authorList>
    </citation>
    <scope>NUCLEOTIDE SEQUENCE [LARGE SCALE GENOMIC DNA]</scope>
    <source>
        <strain evidence="1 2">DSM 12778</strain>
    </source>
</reference>